<name>A0AAU7KME5_9GAMM</name>
<protein>
    <submittedName>
        <fullName evidence="6">LysR family transcriptional regulator</fullName>
    </submittedName>
</protein>
<dbReference type="PANTHER" id="PTHR30346:SF0">
    <property type="entry name" value="HCA OPERON TRANSCRIPTIONAL ACTIVATOR HCAR"/>
    <property type="match status" value="1"/>
</dbReference>
<reference evidence="6" key="1">
    <citation type="submission" date="2022-06" db="EMBL/GenBank/DDBJ databases">
        <title>A novel DMS-producing enzyme.</title>
        <authorList>
            <person name="Zhang Y."/>
        </authorList>
    </citation>
    <scope>NUCLEOTIDE SEQUENCE</scope>
    <source>
        <strain evidence="6">RT37</strain>
    </source>
</reference>
<gene>
    <name evidence="6" type="ORF">NFG58_05900</name>
</gene>
<dbReference type="InterPro" id="IPR036390">
    <property type="entry name" value="WH_DNA-bd_sf"/>
</dbReference>
<dbReference type="SUPFAM" id="SSF53850">
    <property type="entry name" value="Periplasmic binding protein-like II"/>
    <property type="match status" value="1"/>
</dbReference>
<dbReference type="GO" id="GO:0003700">
    <property type="term" value="F:DNA-binding transcription factor activity"/>
    <property type="evidence" value="ECO:0007669"/>
    <property type="project" value="InterPro"/>
</dbReference>
<dbReference type="GO" id="GO:0003677">
    <property type="term" value="F:DNA binding"/>
    <property type="evidence" value="ECO:0007669"/>
    <property type="project" value="UniProtKB-KW"/>
</dbReference>
<dbReference type="PRINTS" id="PR00039">
    <property type="entry name" value="HTHLYSR"/>
</dbReference>
<dbReference type="PROSITE" id="PS50931">
    <property type="entry name" value="HTH_LYSR"/>
    <property type="match status" value="1"/>
</dbReference>
<keyword evidence="2" id="KW-0805">Transcription regulation</keyword>
<dbReference type="Pfam" id="PF00126">
    <property type="entry name" value="HTH_1"/>
    <property type="match status" value="1"/>
</dbReference>
<evidence type="ECO:0000259" key="5">
    <source>
        <dbReference type="PROSITE" id="PS50931"/>
    </source>
</evidence>
<dbReference type="AlphaFoldDB" id="A0AAU7KME5"/>
<evidence type="ECO:0000313" key="6">
    <source>
        <dbReference type="EMBL" id="XBO72243.1"/>
    </source>
</evidence>
<proteinExistence type="inferred from homology"/>
<dbReference type="SUPFAM" id="SSF46785">
    <property type="entry name" value="Winged helix' DNA-binding domain"/>
    <property type="match status" value="1"/>
</dbReference>
<dbReference type="EMBL" id="CP098827">
    <property type="protein sequence ID" value="XBO72243.1"/>
    <property type="molecule type" value="Genomic_DNA"/>
</dbReference>
<dbReference type="PANTHER" id="PTHR30346">
    <property type="entry name" value="TRANSCRIPTIONAL DUAL REGULATOR HCAR-RELATED"/>
    <property type="match status" value="1"/>
</dbReference>
<comment type="similarity">
    <text evidence="1">Belongs to the LysR transcriptional regulatory family.</text>
</comment>
<dbReference type="InterPro" id="IPR000847">
    <property type="entry name" value="LysR_HTH_N"/>
</dbReference>
<sequence>MRIELRHLYAFVAVADSLHFRRAAERLNVAQPALSRTIAQLEDAIGEALFVRNNRQVRLTDPGRIMLEESRQILRQVDDAVLKTQRAGRGELGRLAIGYTDFAITGELPALLDDFRRQNPDIHFDLSFGSTAQQLDELTEGRLDFGFVTGPVLTPGLRSRPIQRDHFIAAVGDNHPLAGRKSIRLEELAREPFILGARSMWLHFRQMLEQICRQAGFEPHVAQETFNSETMFAFVACDFGVTVHLECATNYVRKGVTLLPLEGVKECLVTEVAWREDGVTAVQQAFLDRLDKMLPPEEVK</sequence>
<evidence type="ECO:0000256" key="4">
    <source>
        <dbReference type="ARBA" id="ARBA00023163"/>
    </source>
</evidence>
<dbReference type="Gene3D" id="1.10.10.10">
    <property type="entry name" value="Winged helix-like DNA-binding domain superfamily/Winged helix DNA-binding domain"/>
    <property type="match status" value="1"/>
</dbReference>
<dbReference type="InterPro" id="IPR036388">
    <property type="entry name" value="WH-like_DNA-bd_sf"/>
</dbReference>
<evidence type="ECO:0000256" key="2">
    <source>
        <dbReference type="ARBA" id="ARBA00023015"/>
    </source>
</evidence>
<dbReference type="CDD" id="cd08414">
    <property type="entry name" value="PBP2_LTTR_aromatics_like"/>
    <property type="match status" value="1"/>
</dbReference>
<keyword evidence="3" id="KW-0238">DNA-binding</keyword>
<dbReference type="RefSeq" id="WP_108131561.1">
    <property type="nucleotide sequence ID" value="NZ_CP098827.1"/>
</dbReference>
<feature type="domain" description="HTH lysR-type" evidence="5">
    <location>
        <begin position="3"/>
        <end position="60"/>
    </location>
</feature>
<dbReference type="FunFam" id="1.10.10.10:FF:000001">
    <property type="entry name" value="LysR family transcriptional regulator"/>
    <property type="match status" value="1"/>
</dbReference>
<dbReference type="Gene3D" id="3.40.190.10">
    <property type="entry name" value="Periplasmic binding protein-like II"/>
    <property type="match status" value="2"/>
</dbReference>
<evidence type="ECO:0000256" key="3">
    <source>
        <dbReference type="ARBA" id="ARBA00023125"/>
    </source>
</evidence>
<accession>A0AAU7KME5</accession>
<dbReference type="InterPro" id="IPR005119">
    <property type="entry name" value="LysR_subst-bd"/>
</dbReference>
<dbReference type="GO" id="GO:0032993">
    <property type="term" value="C:protein-DNA complex"/>
    <property type="evidence" value="ECO:0007669"/>
    <property type="project" value="TreeGrafter"/>
</dbReference>
<organism evidence="6">
    <name type="scientific">Halomonas sp. RT37</name>
    <dbReference type="NCBI Taxonomy" id="2950872"/>
    <lineage>
        <taxon>Bacteria</taxon>
        <taxon>Pseudomonadati</taxon>
        <taxon>Pseudomonadota</taxon>
        <taxon>Gammaproteobacteria</taxon>
        <taxon>Oceanospirillales</taxon>
        <taxon>Halomonadaceae</taxon>
        <taxon>Halomonas</taxon>
    </lineage>
</organism>
<keyword evidence="4" id="KW-0804">Transcription</keyword>
<dbReference type="Pfam" id="PF03466">
    <property type="entry name" value="LysR_substrate"/>
    <property type="match status" value="1"/>
</dbReference>
<evidence type="ECO:0000256" key="1">
    <source>
        <dbReference type="ARBA" id="ARBA00009437"/>
    </source>
</evidence>